<proteinExistence type="predicted"/>
<dbReference type="SUPFAM" id="SSF53335">
    <property type="entry name" value="S-adenosyl-L-methionine-dependent methyltransferases"/>
    <property type="match status" value="1"/>
</dbReference>
<reference evidence="2" key="1">
    <citation type="journal article" date="2019" name="Int. J. Syst. Evol. Microbiol.">
        <title>The Global Catalogue of Microorganisms (GCM) 10K type strain sequencing project: providing services to taxonomists for standard genome sequencing and annotation.</title>
        <authorList>
            <consortium name="The Broad Institute Genomics Platform"/>
            <consortium name="The Broad Institute Genome Sequencing Center for Infectious Disease"/>
            <person name="Wu L."/>
            <person name="Ma J."/>
        </authorList>
    </citation>
    <scope>NUCLEOTIDE SEQUENCE [LARGE SCALE GENOMIC DNA]</scope>
    <source>
        <strain evidence="2">JCM 18285</strain>
    </source>
</reference>
<name>A0ABP9GH94_9FLAO</name>
<dbReference type="InterPro" id="IPR029063">
    <property type="entry name" value="SAM-dependent_MTases_sf"/>
</dbReference>
<organism evidence="1 2">
    <name type="scientific">Algibacter agarivorans</name>
    <dbReference type="NCBI Taxonomy" id="1109741"/>
    <lineage>
        <taxon>Bacteria</taxon>
        <taxon>Pseudomonadati</taxon>
        <taxon>Bacteroidota</taxon>
        <taxon>Flavobacteriia</taxon>
        <taxon>Flavobacteriales</taxon>
        <taxon>Flavobacteriaceae</taxon>
        <taxon>Algibacter</taxon>
    </lineage>
</organism>
<evidence type="ECO:0008006" key="3">
    <source>
        <dbReference type="Google" id="ProtNLM"/>
    </source>
</evidence>
<evidence type="ECO:0000313" key="2">
    <source>
        <dbReference type="Proteomes" id="UP001501302"/>
    </source>
</evidence>
<accession>A0ABP9GH94</accession>
<keyword evidence="2" id="KW-1185">Reference proteome</keyword>
<comment type="caution">
    <text evidence="1">The sequence shown here is derived from an EMBL/GenBank/DDBJ whole genome shotgun (WGS) entry which is preliminary data.</text>
</comment>
<dbReference type="Gene3D" id="3.40.50.150">
    <property type="entry name" value="Vaccinia Virus protein VP39"/>
    <property type="match status" value="1"/>
</dbReference>
<evidence type="ECO:0000313" key="1">
    <source>
        <dbReference type="EMBL" id="GAA4943042.1"/>
    </source>
</evidence>
<sequence>MNKVSDKIFWHKFDVFYEPRLPNKEASNILEIGVFEGNSIKYWRERYKLANIFGIDIIGERESWPKDNNIKYFEIDQSDVTKYRLCLSEINKIFDIVIEDGSHDPLHQKISLIETLPYLEKGSVYILEDIHTSHVEHPLFKSRLNKINSSLKFFKKKKIDYYMTLQCLLHLEHFKRMNRTTVDFNNSINFKQSLFTEEELILLYNKVKKIEIFKRSILPDYCYACNRSDFNYMTLKCKCGTDLYSNSDSMTAMLYF</sequence>
<protein>
    <recommendedName>
        <fullName evidence="3">Methyltransferase domain-containing protein</fullName>
    </recommendedName>
</protein>
<dbReference type="Proteomes" id="UP001501302">
    <property type="component" value="Unassembled WGS sequence"/>
</dbReference>
<gene>
    <name evidence="1" type="ORF">GCM10023314_15150</name>
</gene>
<dbReference type="RefSeq" id="WP_345191196.1">
    <property type="nucleotide sequence ID" value="NZ_BAABJJ010000018.1"/>
</dbReference>
<dbReference type="EMBL" id="BAABJJ010000018">
    <property type="protein sequence ID" value="GAA4943042.1"/>
    <property type="molecule type" value="Genomic_DNA"/>
</dbReference>